<dbReference type="AlphaFoldDB" id="A0A844DGY5"/>
<keyword evidence="1" id="KW-1133">Transmembrane helix</keyword>
<gene>
    <name evidence="2" type="ORF">GKE10_00425</name>
</gene>
<evidence type="ECO:0000256" key="1">
    <source>
        <dbReference type="SAM" id="Phobius"/>
    </source>
</evidence>
<sequence length="258" mass="27717">MSLSTDSPMMTMPVQPANTCSNGGFGWGDGGLLWIIILFLFAFCGGWGGNWGGNGNTGAGVVDGYVLTSDFANIERKMDGINNGMCDGFYQQAQLVNGVQQTVNNGFMSAEISRANQQAAFMQQLFAMQMQQQECCCENRSAIQGVNYNLATQSCETRNTVQNTTRDIIDNQNQNARAILDALTAQRIEAKDAKIAEQGQQLFAAQLAASQAAQNETLKAYMSGQLAYYNPRPVPAFPVPAPYQYGNCGTGCGCNGCA</sequence>
<proteinExistence type="predicted"/>
<name>A0A844DGY5_9FIRM</name>
<keyword evidence="1" id="KW-0472">Membrane</keyword>
<reference evidence="2 3" key="1">
    <citation type="journal article" date="2019" name="Nat. Med.">
        <title>A library of human gut bacterial isolates paired with longitudinal multiomics data enables mechanistic microbiome research.</title>
        <authorList>
            <person name="Poyet M."/>
            <person name="Groussin M."/>
            <person name="Gibbons S.M."/>
            <person name="Avila-Pacheco J."/>
            <person name="Jiang X."/>
            <person name="Kearney S.M."/>
            <person name="Perrotta A.R."/>
            <person name="Berdy B."/>
            <person name="Zhao S."/>
            <person name="Lieberman T.D."/>
            <person name="Swanson P.K."/>
            <person name="Smith M."/>
            <person name="Roesemann S."/>
            <person name="Alexander J.E."/>
            <person name="Rich S.A."/>
            <person name="Livny J."/>
            <person name="Vlamakis H."/>
            <person name="Clish C."/>
            <person name="Bullock K."/>
            <person name="Deik A."/>
            <person name="Scott J."/>
            <person name="Pierce K.A."/>
            <person name="Xavier R.J."/>
            <person name="Alm E.J."/>
        </authorList>
    </citation>
    <scope>NUCLEOTIDE SEQUENCE [LARGE SCALE GENOMIC DNA]</scope>
    <source>
        <strain evidence="2 3">BIOML-B1</strain>
    </source>
</reference>
<feature type="transmembrane region" description="Helical" evidence="1">
    <location>
        <begin position="31"/>
        <end position="49"/>
    </location>
</feature>
<comment type="caution">
    <text evidence="2">The sequence shown here is derived from an EMBL/GenBank/DDBJ whole genome shotgun (WGS) entry which is preliminary data.</text>
</comment>
<evidence type="ECO:0000313" key="3">
    <source>
        <dbReference type="Proteomes" id="UP000462091"/>
    </source>
</evidence>
<organism evidence="2 3">
    <name type="scientific">Faecalibacterium prausnitzii</name>
    <dbReference type="NCBI Taxonomy" id="853"/>
    <lineage>
        <taxon>Bacteria</taxon>
        <taxon>Bacillati</taxon>
        <taxon>Bacillota</taxon>
        <taxon>Clostridia</taxon>
        <taxon>Eubacteriales</taxon>
        <taxon>Oscillospiraceae</taxon>
        <taxon>Faecalibacterium</taxon>
    </lineage>
</organism>
<dbReference type="EMBL" id="WKQM01000001">
    <property type="protein sequence ID" value="MSC50399.1"/>
    <property type="molecule type" value="Genomic_DNA"/>
</dbReference>
<protein>
    <submittedName>
        <fullName evidence="2">Uncharacterized protein</fullName>
    </submittedName>
</protein>
<dbReference type="RefSeq" id="WP_154265312.1">
    <property type="nucleotide sequence ID" value="NZ_WKQM01000001.1"/>
</dbReference>
<evidence type="ECO:0000313" key="2">
    <source>
        <dbReference type="EMBL" id="MSC50399.1"/>
    </source>
</evidence>
<keyword evidence="1" id="KW-0812">Transmembrane</keyword>
<dbReference type="Proteomes" id="UP000462091">
    <property type="component" value="Unassembled WGS sequence"/>
</dbReference>
<accession>A0A844DGY5</accession>